<dbReference type="InterPro" id="IPR035897">
    <property type="entry name" value="Toll_tir_struct_dom_sf"/>
</dbReference>
<dbReference type="PROSITE" id="PS50104">
    <property type="entry name" value="TIR"/>
    <property type="match status" value="1"/>
</dbReference>
<dbReference type="KEGG" id="nhu:H0264_11505"/>
<gene>
    <name evidence="2" type="ORF">H0264_11505</name>
</gene>
<dbReference type="PANTHER" id="PTHR47691">
    <property type="entry name" value="REGULATOR-RELATED"/>
    <property type="match status" value="1"/>
</dbReference>
<dbReference type="SUPFAM" id="SSF52540">
    <property type="entry name" value="P-loop containing nucleoside triphosphate hydrolases"/>
    <property type="match status" value="1"/>
</dbReference>
<dbReference type="PANTHER" id="PTHR47691:SF3">
    <property type="entry name" value="HTH-TYPE TRANSCRIPTIONAL REGULATOR RV0890C-RELATED"/>
    <property type="match status" value="1"/>
</dbReference>
<dbReference type="SMART" id="SM00028">
    <property type="entry name" value="TPR"/>
    <property type="match status" value="4"/>
</dbReference>
<dbReference type="Gene3D" id="3.40.50.300">
    <property type="entry name" value="P-loop containing nucleotide triphosphate hydrolases"/>
    <property type="match status" value="1"/>
</dbReference>
<dbReference type="InterPro" id="IPR019734">
    <property type="entry name" value="TPR_rpt"/>
</dbReference>
<dbReference type="AlphaFoldDB" id="A0A7D6ZDC4"/>
<dbReference type="InterPro" id="IPR011990">
    <property type="entry name" value="TPR-like_helical_dom_sf"/>
</dbReference>
<dbReference type="InterPro" id="IPR000157">
    <property type="entry name" value="TIR_dom"/>
</dbReference>
<name>A0A7D6ZDC4_9NOCA</name>
<proteinExistence type="predicted"/>
<dbReference type="InterPro" id="IPR003593">
    <property type="entry name" value="AAA+_ATPase"/>
</dbReference>
<dbReference type="SMART" id="SM00382">
    <property type="entry name" value="AAA"/>
    <property type="match status" value="1"/>
</dbReference>
<dbReference type="Pfam" id="PF13424">
    <property type="entry name" value="TPR_12"/>
    <property type="match status" value="1"/>
</dbReference>
<dbReference type="Pfam" id="PF13676">
    <property type="entry name" value="TIR_2"/>
    <property type="match status" value="1"/>
</dbReference>
<dbReference type="RefSeq" id="WP_181583953.1">
    <property type="nucleotide sequence ID" value="NZ_CP059399.1"/>
</dbReference>
<evidence type="ECO:0000313" key="3">
    <source>
        <dbReference type="Proteomes" id="UP000515512"/>
    </source>
</evidence>
<dbReference type="Gene3D" id="3.40.50.10140">
    <property type="entry name" value="Toll/interleukin-1 receptor homology (TIR) domain"/>
    <property type="match status" value="1"/>
</dbReference>
<dbReference type="Proteomes" id="UP000515512">
    <property type="component" value="Chromosome"/>
</dbReference>
<dbReference type="InterPro" id="IPR027417">
    <property type="entry name" value="P-loop_NTPase"/>
</dbReference>
<dbReference type="SUPFAM" id="SSF52200">
    <property type="entry name" value="Toll/Interleukin receptor TIR domain"/>
    <property type="match status" value="1"/>
</dbReference>
<dbReference type="EMBL" id="CP059399">
    <property type="protein sequence ID" value="QLY32788.1"/>
    <property type="molecule type" value="Genomic_DNA"/>
</dbReference>
<reference evidence="2 3" key="1">
    <citation type="submission" date="2020-07" db="EMBL/GenBank/DDBJ databases">
        <authorList>
            <person name="Zhuang K."/>
            <person name="Ran Y."/>
        </authorList>
    </citation>
    <scope>NUCLEOTIDE SEQUENCE [LARGE SCALE GENOMIC DNA]</scope>
    <source>
        <strain evidence="2 3">WCH-YHL-001</strain>
    </source>
</reference>
<dbReference type="SUPFAM" id="SSF48452">
    <property type="entry name" value="TPR-like"/>
    <property type="match status" value="2"/>
</dbReference>
<protein>
    <submittedName>
        <fullName evidence="2">TIR domain-containing protein</fullName>
    </submittedName>
</protein>
<accession>A0A7D6ZDC4</accession>
<feature type="domain" description="TIR" evidence="1">
    <location>
        <begin position="1"/>
        <end position="128"/>
    </location>
</feature>
<dbReference type="GO" id="GO:0007165">
    <property type="term" value="P:signal transduction"/>
    <property type="evidence" value="ECO:0007669"/>
    <property type="project" value="InterPro"/>
</dbReference>
<dbReference type="Gene3D" id="1.25.40.10">
    <property type="entry name" value="Tetratricopeptide repeat domain"/>
    <property type="match status" value="1"/>
</dbReference>
<organism evidence="2 3">
    <name type="scientific">Nocardia huaxiensis</name>
    <dbReference type="NCBI Taxonomy" id="2755382"/>
    <lineage>
        <taxon>Bacteria</taxon>
        <taxon>Bacillati</taxon>
        <taxon>Actinomycetota</taxon>
        <taxon>Actinomycetes</taxon>
        <taxon>Mycobacteriales</taxon>
        <taxon>Nocardiaceae</taxon>
        <taxon>Nocardia</taxon>
    </lineage>
</organism>
<keyword evidence="3" id="KW-1185">Reference proteome</keyword>
<sequence>MFVSHASGDAMLAAAVVRELEASGVSCWIAPRNIVAGTDYAESIIEAIEAASVMVIVISDHANRSRHVPREVERAIARDVSLVPFRIADISPSKSLEYFLASQHWLHALPPPVEAHISKLVDAVTALIALRRAVPAALPTVETIKARRRPVRVPVPVAVFTGRDTERALAATELARVPVVTLVGPPGAGKSELARRVAADLGSESVVYVDLSTVTVTSSLSAVITTATGLDPAWEWPDTLAALDDTGKTLLLDNAETALAVDANEFRLLVRDLVTKCRGVRVLATSRERLGLPGMEVLIRVGALPTEDADRLLSKLLAGNAVTVAAADQEEITRIRKLADGLPLALVISAAWLAEVSPAAFLRAWHQSREMLSALPGFDQPDRSSSVHVSVAVSVGAMSEQARRILRVLAILPAGATAETVEEIIGTPVLASTAALVRKSLVEQTGTRLRLLVPIREFILAHTDAETMTPLLGSAITMHLRLLRTLAGSAYRLDSMPFWVQHRETLGNVGALIDSGLDLSDTATDAVELAVAAGMAFRATGRIQEGVDFLNKAISQVPTDSETAGNLREELGNILRAGARLHDAASEYTAALNIWTTLGRQDREAVCRLRLGDILRLLGRYADAQATYTLGMRLHEASGDLLGRADSYECLGDVACMTGDFETALYRYTQAQDIFRAIPDGMVGMVNTSNSLGQTRLALADPVGARLDYDRALVISTRIGDLQGQANAQLGIAKTLLYEADQERARERIELAEQLYRQIDDRLGMANTAIAHGDLHQAVGDLAAADAAYEQAEVALTAMASPANRILATLRRALGRQLAWDSPQVARIRDEFALLVNRRVDVEECRRWPLERKGSVFHGGLELST</sequence>
<evidence type="ECO:0000259" key="1">
    <source>
        <dbReference type="PROSITE" id="PS50104"/>
    </source>
</evidence>
<evidence type="ECO:0000313" key="2">
    <source>
        <dbReference type="EMBL" id="QLY32788.1"/>
    </source>
</evidence>